<dbReference type="EMBL" id="CP104003">
    <property type="protein sequence ID" value="UWM54563.1"/>
    <property type="molecule type" value="Genomic_DNA"/>
</dbReference>
<reference evidence="1" key="1">
    <citation type="submission" date="2022-09" db="EMBL/GenBank/DDBJ databases">
        <title>Diverse halophilic archaea isolated from saline environments.</title>
        <authorList>
            <person name="Cui H.-L."/>
        </authorList>
    </citation>
    <scope>NUCLEOTIDE SEQUENCE</scope>
    <source>
        <strain evidence="1">ZS-35-S2</strain>
    </source>
</reference>
<dbReference type="RefSeq" id="WP_260593583.1">
    <property type="nucleotide sequence ID" value="NZ_CP104003.1"/>
</dbReference>
<keyword evidence="2" id="KW-1185">Reference proteome</keyword>
<evidence type="ECO:0000313" key="1">
    <source>
        <dbReference type="EMBL" id="UWM54563.1"/>
    </source>
</evidence>
<dbReference type="Proteomes" id="UP001057580">
    <property type="component" value="Chromosome"/>
</dbReference>
<protein>
    <submittedName>
        <fullName evidence="1">Uncharacterized protein</fullName>
    </submittedName>
</protein>
<dbReference type="AlphaFoldDB" id="A0A9E7R4E1"/>
<evidence type="ECO:0000313" key="2">
    <source>
        <dbReference type="Proteomes" id="UP001057580"/>
    </source>
</evidence>
<accession>A0A9E7R4E1</accession>
<sequence length="47" mass="5477">MECADCGTWLTSADISVEREDRRTYHCDECDARLPPEQARTELFAWV</sequence>
<dbReference type="KEGG" id="ssai:N0B31_20875"/>
<gene>
    <name evidence="1" type="ORF">N0B31_20875</name>
</gene>
<dbReference type="GeneID" id="74944931"/>
<proteinExistence type="predicted"/>
<organism evidence="1 2">
    <name type="scientific">Salinirubellus salinus</name>
    <dbReference type="NCBI Taxonomy" id="1364945"/>
    <lineage>
        <taxon>Archaea</taxon>
        <taxon>Methanobacteriati</taxon>
        <taxon>Methanobacteriota</taxon>
        <taxon>Stenosarchaea group</taxon>
        <taxon>Halobacteria</taxon>
        <taxon>Halobacteriales</taxon>
        <taxon>Natronomonadaceae</taxon>
        <taxon>Salinirubellus</taxon>
    </lineage>
</organism>
<name>A0A9E7R4E1_9EURY</name>